<organism evidence="3 4">
    <name type="scientific">Aceticella autotrophica</name>
    <dbReference type="NCBI Taxonomy" id="2755338"/>
    <lineage>
        <taxon>Bacteria</taxon>
        <taxon>Bacillati</taxon>
        <taxon>Bacillota</taxon>
        <taxon>Clostridia</taxon>
        <taxon>Thermoanaerobacterales</taxon>
        <taxon>Thermoanaerobacteraceae</taxon>
        <taxon>Aceticella</taxon>
    </lineage>
</organism>
<keyword evidence="4" id="KW-1185">Reference proteome</keyword>
<evidence type="ECO:0000259" key="2">
    <source>
        <dbReference type="Pfam" id="PF02900"/>
    </source>
</evidence>
<feature type="domain" description="Extradiol ring-cleavage dioxygenase class III enzyme subunit B" evidence="2">
    <location>
        <begin position="7"/>
        <end position="268"/>
    </location>
</feature>
<dbReference type="Gene3D" id="3.30.700.20">
    <property type="entry name" value="Hypothetical protein ph0010, domain 1"/>
    <property type="match status" value="1"/>
</dbReference>
<dbReference type="InterPro" id="IPR027485">
    <property type="entry name" value="AMMECR1_N"/>
</dbReference>
<accession>A0A975AUP3</accession>
<proteinExistence type="predicted"/>
<dbReference type="CDD" id="cd07951">
    <property type="entry name" value="ED_3B_N_AMMECR1"/>
    <property type="match status" value="1"/>
</dbReference>
<protein>
    <submittedName>
        <fullName evidence="3">AmmeMemoRadiSam system protein A</fullName>
    </submittedName>
</protein>
<dbReference type="NCBIfam" id="TIGR04336">
    <property type="entry name" value="AmmeMemoSam_B"/>
    <property type="match status" value="1"/>
</dbReference>
<dbReference type="EMBL" id="CP060096">
    <property type="protein sequence ID" value="QSZ26767.1"/>
    <property type="molecule type" value="Genomic_DNA"/>
</dbReference>
<dbReference type="InterPro" id="IPR004183">
    <property type="entry name" value="Xdiol_dOase_suB"/>
</dbReference>
<evidence type="ECO:0000259" key="1">
    <source>
        <dbReference type="Pfam" id="PF01871"/>
    </source>
</evidence>
<dbReference type="InterPro" id="IPR027623">
    <property type="entry name" value="AmmeMemoSam_A"/>
</dbReference>
<sequence length="468" mass="52658">MGKLLSAYLMPHPPIIVPEVGHGEEKKIQKTIEALNIASKNIRELMPDTIIVISPHSYVFRDAVSIIMRSDLEGDLGKFAAGQVKFSFKNNIGLSKKILEKAKAHNIPIAAIDETILRKYSLPEDLDHGTLVPLYFVTKQYNDFKLVNLAYGFLPFEQLYEFGIAINEAIIESDNKVVFIASGDLSHKLTPNSPNGYTPNGKVFDELILNLLEDMKVKEIINMDKALIEDAAECGFRSICVLLGVLDAYEVKAKVLSYEGPFGVGYGVAEFIPEKEKSFGFMKILYNLKKERINEMRANEDIYVKLARKSLEYYLKNNKIMKVPEDLPMEMLNKKAGVFVSIHKDGDLRGCIGTIYPQRDNIADEIIRNAISAGTEDPRFYPVRLEELDDLEYSVDVLTQPESVLSIDELDPKKYGIIVKSGYRSGVLLPDLEGVNTVDEQISIALKKAGINPQEPYSIFKFKVVRHK</sequence>
<dbReference type="GO" id="GO:0008198">
    <property type="term" value="F:ferrous iron binding"/>
    <property type="evidence" value="ECO:0007669"/>
    <property type="project" value="InterPro"/>
</dbReference>
<dbReference type="Pfam" id="PF01871">
    <property type="entry name" value="AMMECR1"/>
    <property type="match status" value="1"/>
</dbReference>
<name>A0A975AUP3_9THEO</name>
<dbReference type="InterPro" id="IPR036071">
    <property type="entry name" value="AMMECR1_dom_sf"/>
</dbReference>
<dbReference type="Proteomes" id="UP000671913">
    <property type="component" value="Chromosome"/>
</dbReference>
<gene>
    <name evidence="3" type="primary">amrA</name>
    <name evidence="3" type="ORF">ACETAC_07690</name>
</gene>
<dbReference type="NCBIfam" id="TIGR00296">
    <property type="entry name" value="TIGR00296 family protein"/>
    <property type="match status" value="1"/>
</dbReference>
<dbReference type="Gene3D" id="3.40.830.10">
    <property type="entry name" value="LigB-like"/>
    <property type="match status" value="1"/>
</dbReference>
<dbReference type="RefSeq" id="WP_284679450.1">
    <property type="nucleotide sequence ID" value="NZ_CP060096.1"/>
</dbReference>
<dbReference type="AlphaFoldDB" id="A0A975AUP3"/>
<dbReference type="PANTHER" id="PTHR13016">
    <property type="entry name" value="AMMECR1 HOMOLOG"/>
    <property type="match status" value="1"/>
</dbReference>
<dbReference type="Pfam" id="PF02900">
    <property type="entry name" value="LigB"/>
    <property type="match status" value="1"/>
</dbReference>
<reference evidence="3" key="1">
    <citation type="submission" date="2020-08" db="EMBL/GenBank/DDBJ databases">
        <title>Genomic insights into the carbon and energy metabolism of the first obligate autotrophic acetogenic bacterium Aceticella autotrophica gen. nov., sp. nov.</title>
        <authorList>
            <person name="Toshchakov S.V."/>
            <person name="Elcheninov A.G."/>
            <person name="Kublanov I.V."/>
            <person name="Frolov E.N."/>
            <person name="Lebedinsky A.V."/>
        </authorList>
    </citation>
    <scope>NUCLEOTIDE SEQUENCE</scope>
    <source>
        <strain evidence="3">3443-3Ac</strain>
    </source>
</reference>
<dbReference type="GO" id="GO:0016702">
    <property type="term" value="F:oxidoreductase activity, acting on single donors with incorporation of molecular oxygen, incorporation of two atoms of oxygen"/>
    <property type="evidence" value="ECO:0007669"/>
    <property type="project" value="UniProtKB-ARBA"/>
</dbReference>
<dbReference type="InterPro" id="IPR023473">
    <property type="entry name" value="AMMECR1"/>
</dbReference>
<evidence type="ECO:0000313" key="4">
    <source>
        <dbReference type="Proteomes" id="UP000671913"/>
    </source>
</evidence>
<dbReference type="InterPro" id="IPR002733">
    <property type="entry name" value="AMMECR1_domain"/>
</dbReference>
<evidence type="ECO:0000313" key="3">
    <source>
        <dbReference type="EMBL" id="QSZ26767.1"/>
    </source>
</evidence>
<dbReference type="SUPFAM" id="SSF143447">
    <property type="entry name" value="AMMECR1-like"/>
    <property type="match status" value="1"/>
</dbReference>
<dbReference type="PANTHER" id="PTHR13016:SF0">
    <property type="entry name" value="AMME SYNDROME CANDIDATE GENE 1 PROTEIN"/>
    <property type="match status" value="1"/>
</dbReference>
<feature type="domain" description="AMMECR1" evidence="1">
    <location>
        <begin position="304"/>
        <end position="464"/>
    </location>
</feature>
<dbReference type="NCBIfam" id="TIGR04335">
    <property type="entry name" value="AmmeMemoSam_A"/>
    <property type="match status" value="1"/>
</dbReference>
<dbReference type="KEGG" id="aaut:ACETAC_07690"/>
<dbReference type="SUPFAM" id="SSF53213">
    <property type="entry name" value="LigB-like"/>
    <property type="match status" value="1"/>
</dbReference>